<keyword evidence="7" id="KW-1185">Reference proteome</keyword>
<evidence type="ECO:0000256" key="3">
    <source>
        <dbReference type="ARBA" id="ARBA00022833"/>
    </source>
</evidence>
<sequence>MVRHEQIYGALNVAWGYDDALRGYFLTISDNRLAWQQGQSDEMTKICEQVSEDGAGRYFDLNTYPVGGFGYRVSEATMFTFMRRYGIDPAKIGTPGAVKIDDDVKRCANPKCRTRGKSTMRCTGCRFAWYCTRACQLADWNEHKKANNENNNPINYNCHRYR</sequence>
<organism evidence="6 7">
    <name type="scientific">Actinomortierella ambigua</name>
    <dbReference type="NCBI Taxonomy" id="1343610"/>
    <lineage>
        <taxon>Eukaryota</taxon>
        <taxon>Fungi</taxon>
        <taxon>Fungi incertae sedis</taxon>
        <taxon>Mucoromycota</taxon>
        <taxon>Mortierellomycotina</taxon>
        <taxon>Mortierellomycetes</taxon>
        <taxon>Mortierellales</taxon>
        <taxon>Mortierellaceae</taxon>
        <taxon>Actinomortierella</taxon>
    </lineage>
</organism>
<reference evidence="6" key="1">
    <citation type="journal article" date="2020" name="Fungal Divers.">
        <title>Resolving the Mortierellaceae phylogeny through synthesis of multi-gene phylogenetics and phylogenomics.</title>
        <authorList>
            <person name="Vandepol N."/>
            <person name="Liber J."/>
            <person name="Desiro A."/>
            <person name="Na H."/>
            <person name="Kennedy M."/>
            <person name="Barry K."/>
            <person name="Grigoriev I.V."/>
            <person name="Miller A.N."/>
            <person name="O'Donnell K."/>
            <person name="Stajich J.E."/>
            <person name="Bonito G."/>
        </authorList>
    </citation>
    <scope>NUCLEOTIDE SEQUENCE</scope>
    <source>
        <strain evidence="6">BC1065</strain>
    </source>
</reference>
<evidence type="ECO:0000313" key="7">
    <source>
        <dbReference type="Proteomes" id="UP000807716"/>
    </source>
</evidence>
<dbReference type="GO" id="GO:0008270">
    <property type="term" value="F:zinc ion binding"/>
    <property type="evidence" value="ECO:0007669"/>
    <property type="project" value="UniProtKB-KW"/>
</dbReference>
<keyword evidence="3" id="KW-0862">Zinc</keyword>
<proteinExistence type="predicted"/>
<dbReference type="Gene3D" id="6.10.140.2220">
    <property type="match status" value="1"/>
</dbReference>
<dbReference type="Proteomes" id="UP000807716">
    <property type="component" value="Unassembled WGS sequence"/>
</dbReference>
<keyword evidence="1" id="KW-0479">Metal-binding</keyword>
<feature type="domain" description="MYND-type" evidence="5">
    <location>
        <begin position="112"/>
        <end position="147"/>
    </location>
</feature>
<dbReference type="PROSITE" id="PS50865">
    <property type="entry name" value="ZF_MYND_2"/>
    <property type="match status" value="1"/>
</dbReference>
<keyword evidence="2 4" id="KW-0863">Zinc-finger</keyword>
<evidence type="ECO:0000256" key="4">
    <source>
        <dbReference type="PROSITE-ProRule" id="PRU00134"/>
    </source>
</evidence>
<accession>A0A9P6U2G1</accession>
<dbReference type="EMBL" id="JAAAJB010000395">
    <property type="protein sequence ID" value="KAG0256739.1"/>
    <property type="molecule type" value="Genomic_DNA"/>
</dbReference>
<dbReference type="AlphaFoldDB" id="A0A9P6U2G1"/>
<comment type="caution">
    <text evidence="6">The sequence shown here is derived from an EMBL/GenBank/DDBJ whole genome shotgun (WGS) entry which is preliminary data.</text>
</comment>
<gene>
    <name evidence="6" type="ORF">DFQ27_005519</name>
</gene>
<evidence type="ECO:0000259" key="5">
    <source>
        <dbReference type="PROSITE" id="PS50865"/>
    </source>
</evidence>
<dbReference type="InterPro" id="IPR002893">
    <property type="entry name" value="Znf_MYND"/>
</dbReference>
<dbReference type="SUPFAM" id="SSF144232">
    <property type="entry name" value="HIT/MYND zinc finger-like"/>
    <property type="match status" value="1"/>
</dbReference>
<name>A0A9P6U2G1_9FUNG</name>
<protein>
    <recommendedName>
        <fullName evidence="5">MYND-type domain-containing protein</fullName>
    </recommendedName>
</protein>
<evidence type="ECO:0000256" key="1">
    <source>
        <dbReference type="ARBA" id="ARBA00022723"/>
    </source>
</evidence>
<dbReference type="Pfam" id="PF01753">
    <property type="entry name" value="zf-MYND"/>
    <property type="match status" value="1"/>
</dbReference>
<dbReference type="OrthoDB" id="432970at2759"/>
<evidence type="ECO:0000313" key="6">
    <source>
        <dbReference type="EMBL" id="KAG0256739.1"/>
    </source>
</evidence>
<evidence type="ECO:0000256" key="2">
    <source>
        <dbReference type="ARBA" id="ARBA00022771"/>
    </source>
</evidence>